<keyword evidence="4" id="KW-0963">Cytoplasm</keyword>
<evidence type="ECO:0000256" key="2">
    <source>
        <dbReference type="ARBA" id="ARBA00005528"/>
    </source>
</evidence>
<feature type="domain" description="Ribosomal RNA small subunit methyltransferase E PUA-like" evidence="12">
    <location>
        <begin position="24"/>
        <end position="61"/>
    </location>
</feature>
<dbReference type="PANTHER" id="PTHR30027:SF3">
    <property type="entry name" value="16S RRNA (URACIL(1498)-N(3))-METHYLTRANSFERASE"/>
    <property type="match status" value="1"/>
</dbReference>
<accession>A0A1L5YD02</accession>
<dbReference type="InterPro" id="IPR046887">
    <property type="entry name" value="RsmE_PUA-like"/>
</dbReference>
<gene>
    <name evidence="13" type="ORF">PCKR_821</name>
</gene>
<keyword evidence="7" id="KW-0808">Transferase</keyword>
<evidence type="ECO:0000256" key="9">
    <source>
        <dbReference type="ARBA" id="ARBA00025699"/>
    </source>
</evidence>
<keyword evidence="6" id="KW-0489">Methyltransferase</keyword>
<dbReference type="PIRSF" id="PIRSF015601">
    <property type="entry name" value="MTase_slr0722"/>
    <property type="match status" value="1"/>
</dbReference>
<dbReference type="SUPFAM" id="SSF88697">
    <property type="entry name" value="PUA domain-like"/>
    <property type="match status" value="1"/>
</dbReference>
<evidence type="ECO:0000256" key="1">
    <source>
        <dbReference type="ARBA" id="ARBA00004496"/>
    </source>
</evidence>
<dbReference type="InterPro" id="IPR006700">
    <property type="entry name" value="RsmE"/>
</dbReference>
<dbReference type="NCBIfam" id="TIGR00046">
    <property type="entry name" value="RsmE family RNA methyltransferase"/>
    <property type="match status" value="1"/>
</dbReference>
<dbReference type="Gene3D" id="3.40.1280.10">
    <property type="match status" value="1"/>
</dbReference>
<evidence type="ECO:0000256" key="7">
    <source>
        <dbReference type="ARBA" id="ARBA00022679"/>
    </source>
</evidence>
<keyword evidence="13" id="KW-0934">Plastid</keyword>
<evidence type="ECO:0000256" key="10">
    <source>
        <dbReference type="ARBA" id="ARBA00047944"/>
    </source>
</evidence>
<keyword evidence="5" id="KW-0698">rRNA processing</keyword>
<evidence type="ECO:0000256" key="3">
    <source>
        <dbReference type="ARBA" id="ARBA00012328"/>
    </source>
</evidence>
<comment type="function">
    <text evidence="9">Specifically methylates the N3 position of the uracil ring of uridine 1498 (m3U1498) in 16S rRNA. Acts on the fully assembled 30S ribosomal subunit.</text>
</comment>
<proteinExistence type="inferred from homology"/>
<comment type="subcellular location">
    <subcellularLocation>
        <location evidence="1">Cytoplasm</location>
    </subcellularLocation>
</comment>
<evidence type="ECO:0000256" key="8">
    <source>
        <dbReference type="ARBA" id="ARBA00022691"/>
    </source>
</evidence>
<evidence type="ECO:0000259" key="12">
    <source>
        <dbReference type="Pfam" id="PF20260"/>
    </source>
</evidence>
<protein>
    <recommendedName>
        <fullName evidence="3">16S rRNA (uracil(1498)-N(3))-methyltransferase</fullName>
        <ecNumber evidence="3">2.1.1.193</ecNumber>
    </recommendedName>
</protein>
<comment type="catalytic activity">
    <reaction evidence="10">
        <text>uridine(1498) in 16S rRNA + S-adenosyl-L-methionine = N(3)-methyluridine(1498) in 16S rRNA + S-adenosyl-L-homocysteine + H(+)</text>
        <dbReference type="Rhea" id="RHEA:42920"/>
        <dbReference type="Rhea" id="RHEA-COMP:10283"/>
        <dbReference type="Rhea" id="RHEA-COMP:10284"/>
        <dbReference type="ChEBI" id="CHEBI:15378"/>
        <dbReference type="ChEBI" id="CHEBI:57856"/>
        <dbReference type="ChEBI" id="CHEBI:59789"/>
        <dbReference type="ChEBI" id="CHEBI:65315"/>
        <dbReference type="ChEBI" id="CHEBI:74502"/>
        <dbReference type="EC" id="2.1.1.193"/>
    </reaction>
</comment>
<dbReference type="CDD" id="cd18084">
    <property type="entry name" value="RsmE-like"/>
    <property type="match status" value="1"/>
</dbReference>
<reference evidence="13" key="1">
    <citation type="journal article" date="2017" name="Protist">
        <title>Diversity of the Photosynthetic Paulinella Species, with the Description of Paulinella micropora sp. nov. and the Chromatophore Genome Sequence for strain KR01.</title>
        <authorList>
            <person name="Lhee D."/>
            <person name="Yang E.C."/>
            <person name="Kim J.I."/>
            <person name="Nakayama T."/>
            <person name="Zuccarello G."/>
            <person name="Andersen R.A."/>
            <person name="Yoon H.S."/>
        </authorList>
    </citation>
    <scope>NUCLEOTIDE SEQUENCE</scope>
    <source>
        <strain evidence="13">KR01</strain>
    </source>
</reference>
<dbReference type="EMBL" id="KX897545">
    <property type="protein sequence ID" value="APP88581.1"/>
    <property type="molecule type" value="Genomic_DNA"/>
</dbReference>
<evidence type="ECO:0000256" key="4">
    <source>
        <dbReference type="ARBA" id="ARBA00022490"/>
    </source>
</evidence>
<geneLocation type="plastid" evidence="13"/>
<dbReference type="AlphaFoldDB" id="A0A1L5YD02"/>
<dbReference type="GO" id="GO:0070475">
    <property type="term" value="P:rRNA base methylation"/>
    <property type="evidence" value="ECO:0007669"/>
    <property type="project" value="TreeGrafter"/>
</dbReference>
<dbReference type="GO" id="GO:0005737">
    <property type="term" value="C:cytoplasm"/>
    <property type="evidence" value="ECO:0007669"/>
    <property type="project" value="UniProtKB-SubCell"/>
</dbReference>
<feature type="domain" description="Ribosomal RNA small subunit methyltransferase E methyltransferase" evidence="11">
    <location>
        <begin position="76"/>
        <end position="247"/>
    </location>
</feature>
<keyword evidence="8" id="KW-0949">S-adenosyl-L-methionine</keyword>
<dbReference type="PANTHER" id="PTHR30027">
    <property type="entry name" value="RIBOSOMAL RNA SMALL SUBUNIT METHYLTRANSFERASE E"/>
    <property type="match status" value="1"/>
</dbReference>
<name>A0A1L5YD02_9EUKA</name>
<dbReference type="NCBIfam" id="NF008697">
    <property type="entry name" value="PRK11713.4-1"/>
    <property type="match status" value="1"/>
</dbReference>
<sequence length="257" mass="29396">MSRELRRLLISPPRLNPNDILTLNSSETHYLTRVLRYQIGQYFIVVDGVGRLWSAILASPNDAYIKQPLLQGISPAPQINLALALPRKGFDSILRIITELGIDRIQPLIAERCTSNQEERFQRWNTILEEATEQCERLWLPLCGHSCDAQRWIQNQRRRTNTNVDQKDVLKMFATTRRDNLTSIDNLLHQVSSYQVLPRQIYFAVGPEGGWTLKEEQIAEESGWHPVTLGPRILQTQTAAIAGTALIANWRITKNGF</sequence>
<dbReference type="Pfam" id="PF20260">
    <property type="entry name" value="PUA_4"/>
    <property type="match status" value="1"/>
</dbReference>
<dbReference type="InterPro" id="IPR029028">
    <property type="entry name" value="Alpha/beta_knot_MTases"/>
</dbReference>
<dbReference type="EC" id="2.1.1.193" evidence="3"/>
<dbReference type="InterPro" id="IPR015947">
    <property type="entry name" value="PUA-like_sf"/>
</dbReference>
<evidence type="ECO:0000256" key="5">
    <source>
        <dbReference type="ARBA" id="ARBA00022552"/>
    </source>
</evidence>
<comment type="similarity">
    <text evidence="2">Belongs to the RNA methyltransferase RsmE family.</text>
</comment>
<dbReference type="SUPFAM" id="SSF75217">
    <property type="entry name" value="alpha/beta knot"/>
    <property type="match status" value="1"/>
</dbReference>
<dbReference type="InterPro" id="IPR029026">
    <property type="entry name" value="tRNA_m1G_MTases_N"/>
</dbReference>
<evidence type="ECO:0000259" key="11">
    <source>
        <dbReference type="Pfam" id="PF04452"/>
    </source>
</evidence>
<dbReference type="Pfam" id="PF04452">
    <property type="entry name" value="Methyltrans_RNA"/>
    <property type="match status" value="1"/>
</dbReference>
<dbReference type="GO" id="GO:0070042">
    <property type="term" value="F:rRNA (uridine-N3-)-methyltransferase activity"/>
    <property type="evidence" value="ECO:0007669"/>
    <property type="project" value="TreeGrafter"/>
</dbReference>
<evidence type="ECO:0000256" key="6">
    <source>
        <dbReference type="ARBA" id="ARBA00022603"/>
    </source>
</evidence>
<dbReference type="InterPro" id="IPR046886">
    <property type="entry name" value="RsmE_MTase_dom"/>
</dbReference>
<organism evidence="13">
    <name type="scientific">Paulinella micropora</name>
    <dbReference type="NCBI Taxonomy" id="1928728"/>
    <lineage>
        <taxon>Eukaryota</taxon>
        <taxon>Sar</taxon>
        <taxon>Rhizaria</taxon>
        <taxon>Cercozoa</taxon>
        <taxon>Imbricatea</taxon>
        <taxon>Silicofilosea</taxon>
        <taxon>Euglyphida</taxon>
        <taxon>Paulinellidae</taxon>
        <taxon>Paulinella</taxon>
    </lineage>
</organism>
<evidence type="ECO:0000313" key="13">
    <source>
        <dbReference type="EMBL" id="APP88581.1"/>
    </source>
</evidence>